<feature type="chain" id="PRO_5024356428" description="Lipoprotein" evidence="1">
    <location>
        <begin position="23"/>
        <end position="146"/>
    </location>
</feature>
<dbReference type="Proteomes" id="UP000427769">
    <property type="component" value="Chromosome"/>
</dbReference>
<dbReference type="KEGG" id="dwd:DSCW_38010"/>
<evidence type="ECO:0000313" key="3">
    <source>
        <dbReference type="Proteomes" id="UP000427769"/>
    </source>
</evidence>
<organism evidence="2 3">
    <name type="scientific">Desulfosarcina widdelii</name>
    <dbReference type="NCBI Taxonomy" id="947919"/>
    <lineage>
        <taxon>Bacteria</taxon>
        <taxon>Pseudomonadati</taxon>
        <taxon>Thermodesulfobacteriota</taxon>
        <taxon>Desulfobacteria</taxon>
        <taxon>Desulfobacterales</taxon>
        <taxon>Desulfosarcinaceae</taxon>
        <taxon>Desulfosarcina</taxon>
    </lineage>
</organism>
<evidence type="ECO:0008006" key="4">
    <source>
        <dbReference type="Google" id="ProtNLM"/>
    </source>
</evidence>
<feature type="signal peptide" evidence="1">
    <location>
        <begin position="1"/>
        <end position="22"/>
    </location>
</feature>
<sequence length="146" mass="15834">MKKCFPLITLTLALLLSFGCTKNHNREEPIVIPKDAAKMEVAFSWEGVEPCSHVSPEIRVSGIPAGAKRLLVKLKNISDPDWNQGGGDIENDGSGVIPANALDIGYNGPCPPLGQRQKYEFRVMAVDAEGTIIGFGKARESYPPKK</sequence>
<dbReference type="RefSeq" id="WP_155305213.1">
    <property type="nucleotide sequence ID" value="NZ_AP021875.1"/>
</dbReference>
<dbReference type="EMBL" id="AP021875">
    <property type="protein sequence ID" value="BBO76384.1"/>
    <property type="molecule type" value="Genomic_DNA"/>
</dbReference>
<dbReference type="OrthoDB" id="5458698at2"/>
<keyword evidence="3" id="KW-1185">Reference proteome</keyword>
<dbReference type="InterPro" id="IPR008914">
    <property type="entry name" value="PEBP"/>
</dbReference>
<accession>A0A5K7ZD53</accession>
<evidence type="ECO:0000256" key="1">
    <source>
        <dbReference type="SAM" id="SignalP"/>
    </source>
</evidence>
<dbReference type="InterPro" id="IPR036610">
    <property type="entry name" value="PEBP-like_sf"/>
</dbReference>
<proteinExistence type="predicted"/>
<reference evidence="2 3" key="1">
    <citation type="submission" date="2019-11" db="EMBL/GenBank/DDBJ databases">
        <title>Comparative genomics of hydrocarbon-degrading Desulfosarcina strains.</title>
        <authorList>
            <person name="Watanabe M."/>
            <person name="Kojima H."/>
            <person name="Fukui M."/>
        </authorList>
    </citation>
    <scope>NUCLEOTIDE SEQUENCE [LARGE SCALE GENOMIC DNA]</scope>
    <source>
        <strain evidence="2 3">PP31</strain>
    </source>
</reference>
<dbReference type="PROSITE" id="PS51257">
    <property type="entry name" value="PROKAR_LIPOPROTEIN"/>
    <property type="match status" value="1"/>
</dbReference>
<dbReference type="AlphaFoldDB" id="A0A5K7ZD53"/>
<dbReference type="Gene3D" id="3.90.280.10">
    <property type="entry name" value="PEBP-like"/>
    <property type="match status" value="1"/>
</dbReference>
<gene>
    <name evidence="2" type="ORF">DSCW_38010</name>
</gene>
<evidence type="ECO:0000313" key="2">
    <source>
        <dbReference type="EMBL" id="BBO76384.1"/>
    </source>
</evidence>
<dbReference type="SUPFAM" id="SSF49777">
    <property type="entry name" value="PEBP-like"/>
    <property type="match status" value="1"/>
</dbReference>
<name>A0A5K7ZD53_9BACT</name>
<dbReference type="Pfam" id="PF01161">
    <property type="entry name" value="PBP"/>
    <property type="match status" value="1"/>
</dbReference>
<keyword evidence="1" id="KW-0732">Signal</keyword>
<protein>
    <recommendedName>
        <fullName evidence="4">Lipoprotein</fullName>
    </recommendedName>
</protein>